<organism evidence="3 4">
    <name type="scientific">Paenibacillus larvae subsp. pulvifaciens</name>
    <dbReference type="NCBI Taxonomy" id="1477"/>
    <lineage>
        <taxon>Bacteria</taxon>
        <taxon>Bacillati</taxon>
        <taxon>Bacillota</taxon>
        <taxon>Bacilli</taxon>
        <taxon>Bacillales</taxon>
        <taxon>Paenibacillaceae</taxon>
        <taxon>Paenibacillus</taxon>
    </lineage>
</organism>
<feature type="compositionally biased region" description="Polar residues" evidence="1">
    <location>
        <begin position="457"/>
        <end position="476"/>
    </location>
</feature>
<keyword evidence="2" id="KW-0472">Membrane</keyword>
<feature type="compositionally biased region" description="Basic and acidic residues" evidence="1">
    <location>
        <begin position="478"/>
        <end position="488"/>
    </location>
</feature>
<sequence>MHAFIFEKKEFLALKICCKPVLIVAVSVLTAAAILIGLLLLWGLKPSVPHGLIVSGMKVGGMSVSAFAQKWDGQLQILQNQTISLQSARPDVHSAELTLNKLGLTIDDTSVKTMIAQLSQESIFQRTKAKLHYRYADLPVYISLKKETMEQSVRIVWKSLYDSQPVSAKRLVTPDDLIRYEEGKSVPRIQMDILYEEIRNQLPALGGLSAEQKPIHIRLPVYDKQPETTIATLKNQGIERKIMEYSTTFNDQAEGRLHNVRSTASVLNEQLLKPGEVFDYAKMIELAEKQYGFKEAPVIVNGKLVPGVGGGICQVSTTLYNAILRTGLEVVERRNHSLPISYAPLGQDATFSSGHINFKFRNNTGSHLLIITQTSTNGLTVKLFGKIPPNISYDIISKTVETLPPTIKYVHNPALKDGQQKTIQSGRPGYIVETYRYKKQDGKVIATEKISRDRYSPQPTIISSNQEKKPSGSSDESSPERPFVEDGIKGPVYPDN</sequence>
<dbReference type="PROSITE" id="PS51109">
    <property type="entry name" value="G5"/>
    <property type="match status" value="1"/>
</dbReference>
<evidence type="ECO:0000313" key="3">
    <source>
        <dbReference type="EMBL" id="ARF68488.1"/>
    </source>
</evidence>
<dbReference type="PANTHER" id="PTHR35788:SF1">
    <property type="entry name" value="EXPORTED PROTEIN"/>
    <property type="match status" value="1"/>
</dbReference>
<keyword evidence="2" id="KW-1133">Transmembrane helix</keyword>
<proteinExistence type="predicted"/>
<dbReference type="SMART" id="SM01208">
    <property type="entry name" value="G5"/>
    <property type="match status" value="1"/>
</dbReference>
<feature type="transmembrane region" description="Helical" evidence="2">
    <location>
        <begin position="21"/>
        <end position="44"/>
    </location>
</feature>
<evidence type="ECO:0000313" key="4">
    <source>
        <dbReference type="Proteomes" id="UP000192727"/>
    </source>
</evidence>
<gene>
    <name evidence="3" type="ORF">B7C51_12720</name>
</gene>
<dbReference type="Pfam" id="PF04294">
    <property type="entry name" value="VanW"/>
    <property type="match status" value="1"/>
</dbReference>
<dbReference type="InterPro" id="IPR007391">
    <property type="entry name" value="Vancomycin_resist_VanW"/>
</dbReference>
<dbReference type="PANTHER" id="PTHR35788">
    <property type="entry name" value="EXPORTED PROTEIN-RELATED"/>
    <property type="match status" value="1"/>
</dbReference>
<dbReference type="EMBL" id="CP020557">
    <property type="protein sequence ID" value="ARF68488.1"/>
    <property type="molecule type" value="Genomic_DNA"/>
</dbReference>
<dbReference type="Pfam" id="PF07501">
    <property type="entry name" value="G5"/>
    <property type="match status" value="1"/>
</dbReference>
<protein>
    <submittedName>
        <fullName evidence="3">Uncharacterized protein</fullName>
    </submittedName>
</protein>
<feature type="region of interest" description="Disordered" evidence="1">
    <location>
        <begin position="448"/>
        <end position="496"/>
    </location>
</feature>
<evidence type="ECO:0000256" key="1">
    <source>
        <dbReference type="SAM" id="MobiDB-lite"/>
    </source>
</evidence>
<evidence type="ECO:0000256" key="2">
    <source>
        <dbReference type="SAM" id="Phobius"/>
    </source>
</evidence>
<reference evidence="3 4" key="1">
    <citation type="submission" date="2017-03" db="EMBL/GenBank/DDBJ databases">
        <title>Paenibacillus larvae genome sequencing.</title>
        <authorList>
            <person name="Dingman D.W."/>
        </authorList>
    </citation>
    <scope>NUCLEOTIDE SEQUENCE [LARGE SCALE GENOMIC DNA]</scope>
    <source>
        <strain evidence="3 4">SAG 10367</strain>
    </source>
</reference>
<accession>A0A1V0UU50</accession>
<keyword evidence="2" id="KW-0812">Transmembrane</keyword>
<dbReference type="InterPro" id="IPR052913">
    <property type="entry name" value="Glycopeptide_resist_protein"/>
</dbReference>
<dbReference type="Gene3D" id="2.20.230.10">
    <property type="entry name" value="Resuscitation-promoting factor rpfb"/>
    <property type="match status" value="1"/>
</dbReference>
<dbReference type="InterPro" id="IPR011098">
    <property type="entry name" value="G5_dom"/>
</dbReference>
<dbReference type="AlphaFoldDB" id="A0A1V0UU50"/>
<name>A0A1V0UU50_9BACL</name>
<dbReference type="Proteomes" id="UP000192727">
    <property type="component" value="Chromosome"/>
</dbReference>